<comment type="caution">
    <text evidence="1">The sequence shown here is derived from an EMBL/GenBank/DDBJ whole genome shotgun (WGS) entry which is preliminary data.</text>
</comment>
<evidence type="ECO:0000313" key="2">
    <source>
        <dbReference type="Proteomes" id="UP001162060"/>
    </source>
</evidence>
<accession>A0AAV1UFG5</accession>
<name>A0AAV1UFG5_9STRA</name>
<dbReference type="PANTHER" id="PTHR11439">
    <property type="entry name" value="GAG-POL-RELATED RETROTRANSPOSON"/>
    <property type="match status" value="1"/>
</dbReference>
<evidence type="ECO:0008006" key="3">
    <source>
        <dbReference type="Google" id="ProtNLM"/>
    </source>
</evidence>
<dbReference type="Proteomes" id="UP001162060">
    <property type="component" value="Unassembled WGS sequence"/>
</dbReference>
<gene>
    <name evidence="1" type="ORF">PM001_LOCUS18290</name>
</gene>
<organism evidence="1 2">
    <name type="scientific">Peronospora matthiolae</name>
    <dbReference type="NCBI Taxonomy" id="2874970"/>
    <lineage>
        <taxon>Eukaryota</taxon>
        <taxon>Sar</taxon>
        <taxon>Stramenopiles</taxon>
        <taxon>Oomycota</taxon>
        <taxon>Peronosporomycetes</taxon>
        <taxon>Peronosporales</taxon>
        <taxon>Peronosporaceae</taxon>
        <taxon>Peronospora</taxon>
    </lineage>
</organism>
<dbReference type="PANTHER" id="PTHR11439:SF440">
    <property type="entry name" value="INTEGRASE CATALYTIC DOMAIN-CONTAINING PROTEIN"/>
    <property type="match status" value="1"/>
</dbReference>
<sequence>MACLSIKDLGEVRKFLGMRVSLEDEKTCTVDQQATIKEMLETHGLKEASGVRAPISEESNEVEKDPVLLTNVPRQRGEPTIRDFQSLVGSLLWNARCLRPDISFAVRKATRRTHQPTMSDWKLTKRVARYLKETKNLKLKMIVSRNEEKNINLASWSDSDYAADKVDRKSVTGGVLTMDDAIV</sequence>
<protein>
    <recommendedName>
        <fullName evidence="3">Reverse transcriptase</fullName>
    </recommendedName>
</protein>
<dbReference type="EMBL" id="CAKLBY020000193">
    <property type="protein sequence ID" value="CAK7933140.1"/>
    <property type="molecule type" value="Genomic_DNA"/>
</dbReference>
<evidence type="ECO:0000313" key="1">
    <source>
        <dbReference type="EMBL" id="CAK7933140.1"/>
    </source>
</evidence>
<dbReference type="AlphaFoldDB" id="A0AAV1UFG5"/>
<proteinExistence type="predicted"/>
<reference evidence="1" key="1">
    <citation type="submission" date="2024-01" db="EMBL/GenBank/DDBJ databases">
        <authorList>
            <person name="Webb A."/>
        </authorList>
    </citation>
    <scope>NUCLEOTIDE SEQUENCE</scope>
    <source>
        <strain evidence="1">Pm1</strain>
    </source>
</reference>